<reference evidence="1 2" key="1">
    <citation type="submission" date="2023-07" db="EMBL/GenBank/DDBJ databases">
        <title>Sequencing the genomes of 1000 actinobacteria strains.</title>
        <authorList>
            <person name="Klenk H.-P."/>
        </authorList>
    </citation>
    <scope>NUCLEOTIDE SEQUENCE [LARGE SCALE GENOMIC DNA]</scope>
    <source>
        <strain evidence="1 2">DSM 45805</strain>
    </source>
</reference>
<comment type="caution">
    <text evidence="1">The sequence shown here is derived from an EMBL/GenBank/DDBJ whole genome shotgun (WGS) entry which is preliminary data.</text>
</comment>
<accession>A0ABU0EXQ4</accession>
<protein>
    <recommendedName>
        <fullName evidence="3">DUF397 domain-containing protein</fullName>
    </recommendedName>
</protein>
<dbReference type="RefSeq" id="WP_306992952.1">
    <property type="nucleotide sequence ID" value="NZ_JAUSUT010000001.1"/>
</dbReference>
<gene>
    <name evidence="1" type="ORF">FB470_003546</name>
</gene>
<organism evidence="1 2">
    <name type="scientific">Amycolatopsis thermophila</name>
    <dbReference type="NCBI Taxonomy" id="206084"/>
    <lineage>
        <taxon>Bacteria</taxon>
        <taxon>Bacillati</taxon>
        <taxon>Actinomycetota</taxon>
        <taxon>Actinomycetes</taxon>
        <taxon>Pseudonocardiales</taxon>
        <taxon>Pseudonocardiaceae</taxon>
        <taxon>Amycolatopsis</taxon>
    </lineage>
</organism>
<name>A0ABU0EXQ4_9PSEU</name>
<sequence>MDGSRGVRRVRVGMQLRRVRVDRPGGETVALCYPGMLLTCYEDARKVCERWVPLGAEPTEEDDERLIDALHAAMVWRNRLDEDRP</sequence>
<evidence type="ECO:0000313" key="1">
    <source>
        <dbReference type="EMBL" id="MDQ0379552.1"/>
    </source>
</evidence>
<evidence type="ECO:0000313" key="2">
    <source>
        <dbReference type="Proteomes" id="UP001229651"/>
    </source>
</evidence>
<evidence type="ECO:0008006" key="3">
    <source>
        <dbReference type="Google" id="ProtNLM"/>
    </source>
</evidence>
<dbReference type="EMBL" id="JAUSUT010000001">
    <property type="protein sequence ID" value="MDQ0379552.1"/>
    <property type="molecule type" value="Genomic_DNA"/>
</dbReference>
<proteinExistence type="predicted"/>
<keyword evidence="2" id="KW-1185">Reference proteome</keyword>
<dbReference type="Proteomes" id="UP001229651">
    <property type="component" value="Unassembled WGS sequence"/>
</dbReference>